<dbReference type="AlphaFoldDB" id="A0A940YN14"/>
<dbReference type="Pfam" id="PF02661">
    <property type="entry name" value="Fic"/>
    <property type="match status" value="1"/>
</dbReference>
<dbReference type="Gene3D" id="1.10.3290.10">
    <property type="entry name" value="Fido-like domain"/>
    <property type="match status" value="1"/>
</dbReference>
<proteinExistence type="predicted"/>
<protein>
    <submittedName>
        <fullName evidence="5">Fic family protein</fullName>
    </submittedName>
</protein>
<dbReference type="Proteomes" id="UP000678374">
    <property type="component" value="Unassembled WGS sequence"/>
</dbReference>
<dbReference type="PANTHER" id="PTHR13504:SF35">
    <property type="entry name" value="PROTEIN ADENYLYLTRANSFERASE SOFIC"/>
    <property type="match status" value="1"/>
</dbReference>
<dbReference type="PIRSF" id="PIRSF038925">
    <property type="entry name" value="AMP-prot_trans"/>
    <property type="match status" value="1"/>
</dbReference>
<dbReference type="InterPro" id="IPR036597">
    <property type="entry name" value="Fido-like_dom_sf"/>
</dbReference>
<feature type="binding site" evidence="1">
    <location>
        <position position="69"/>
    </location>
    <ligand>
        <name>ATP</name>
        <dbReference type="ChEBI" id="CHEBI:30616"/>
    </ligand>
</feature>
<dbReference type="InterPro" id="IPR048770">
    <property type="entry name" value="SoFic-like_C"/>
</dbReference>
<comment type="caution">
    <text evidence="5">The sequence shown here is derived from an EMBL/GenBank/DDBJ whole genome shotgun (WGS) entry which is preliminary data.</text>
</comment>
<evidence type="ECO:0000313" key="6">
    <source>
        <dbReference type="Proteomes" id="UP000678374"/>
    </source>
</evidence>
<keyword evidence="6" id="KW-1185">Reference proteome</keyword>
<dbReference type="EMBL" id="JAGQDE010000010">
    <property type="protein sequence ID" value="MBQ0959902.1"/>
    <property type="molecule type" value="Genomic_DNA"/>
</dbReference>
<sequence>MAFDPSKPYNDLPALPPMVDVESRAVLKACISARAAVGELKAAGQLIPNQGVLINSIPLLEAQASSEIENIVTTTDQMFLFDGVSEGEADPATKEALRYRTALWEGYQALKTRPLSTNTAVQICRAIKGVDMDIRKTPGTTLSNDRTRQVIYTPPEGEGLLREKLANWEQWMHGTLPGSADIDPLVRMAAGHYQFEAIHPFTDGNGRTGRVLNLLYLVEQGLLDIPVLYLSRHILRHKADYSSGLQSITETGAWEPWLLYMLTGVTETARWTMHKIVAVRGLLEETTERMRRDAGKIYSRELAELVFVRPYCRIAHVVEAGLAKRQTASTYLKELAAIGILREHKVGREKIFLNPAFIELLKRD</sequence>
<evidence type="ECO:0000256" key="1">
    <source>
        <dbReference type="PIRSR" id="PIRSR038925-1"/>
    </source>
</evidence>
<evidence type="ECO:0000313" key="5">
    <source>
        <dbReference type="EMBL" id="MBQ0959902.1"/>
    </source>
</evidence>
<dbReference type="RefSeq" id="WP_210802572.1">
    <property type="nucleotide sequence ID" value="NZ_JAGQDE010000010.1"/>
</dbReference>
<dbReference type="Pfam" id="PF13784">
    <property type="entry name" value="Fic_N"/>
    <property type="match status" value="1"/>
</dbReference>
<feature type="active site" evidence="2">
    <location>
        <position position="199"/>
    </location>
</feature>
<dbReference type="PROSITE" id="PS51459">
    <property type="entry name" value="FIDO"/>
    <property type="match status" value="1"/>
</dbReference>
<name>A0A940YN14_9BURK</name>
<evidence type="ECO:0000256" key="3">
    <source>
        <dbReference type="PIRSR" id="PIRSR640198-2"/>
    </source>
</evidence>
<dbReference type="InterPro" id="IPR003812">
    <property type="entry name" value="Fido"/>
</dbReference>
<evidence type="ECO:0000256" key="2">
    <source>
        <dbReference type="PIRSR" id="PIRSR640198-1"/>
    </source>
</evidence>
<feature type="domain" description="Fido" evidence="4">
    <location>
        <begin position="115"/>
        <end position="263"/>
    </location>
</feature>
<accession>A0A940YN14</accession>
<organism evidence="5 6">
    <name type="scientific">Ideonella aquatica</name>
    <dbReference type="NCBI Taxonomy" id="2824119"/>
    <lineage>
        <taxon>Bacteria</taxon>
        <taxon>Pseudomonadati</taxon>
        <taxon>Pseudomonadota</taxon>
        <taxon>Betaproteobacteria</taxon>
        <taxon>Burkholderiales</taxon>
        <taxon>Sphaerotilaceae</taxon>
        <taxon>Ideonella</taxon>
    </lineage>
</organism>
<feature type="binding site" evidence="1">
    <location>
        <position position="241"/>
    </location>
    <ligand>
        <name>ATP</name>
        <dbReference type="ChEBI" id="CHEBI:30616"/>
    </ligand>
</feature>
<dbReference type="InterPro" id="IPR026287">
    <property type="entry name" value="SoFic-like"/>
</dbReference>
<dbReference type="InterPro" id="IPR025758">
    <property type="entry name" value="Fic/DOC_N"/>
</dbReference>
<dbReference type="PANTHER" id="PTHR13504">
    <property type="entry name" value="FIDO DOMAIN-CONTAINING PROTEIN DDB_G0283145"/>
    <property type="match status" value="1"/>
</dbReference>
<dbReference type="NCBIfam" id="NF046030">
    <property type="entry name" value="ProtAdlyltaseSoFic"/>
    <property type="match status" value="1"/>
</dbReference>
<dbReference type="InterPro" id="IPR040198">
    <property type="entry name" value="Fido_containing"/>
</dbReference>
<dbReference type="GO" id="GO:0005524">
    <property type="term" value="F:ATP binding"/>
    <property type="evidence" value="ECO:0007669"/>
    <property type="project" value="UniProtKB-KW"/>
</dbReference>
<feature type="binding site" evidence="1">
    <location>
        <begin position="204"/>
        <end position="210"/>
    </location>
    <ligand>
        <name>ATP</name>
        <dbReference type="ChEBI" id="CHEBI:30616"/>
    </ligand>
</feature>
<reference evidence="5" key="1">
    <citation type="submission" date="2021-04" db="EMBL/GenBank/DDBJ databases">
        <title>The genome sequence of Ideonella sp. 4Y11.</title>
        <authorList>
            <person name="Liu Y."/>
        </authorList>
    </citation>
    <scope>NUCLEOTIDE SEQUENCE</scope>
    <source>
        <strain evidence="5">4Y11</strain>
    </source>
</reference>
<keyword evidence="1" id="KW-0067">ATP-binding</keyword>
<evidence type="ECO:0000259" key="4">
    <source>
        <dbReference type="PROSITE" id="PS51459"/>
    </source>
</evidence>
<feature type="binding site" evidence="3">
    <location>
        <begin position="203"/>
        <end position="210"/>
    </location>
    <ligand>
        <name>ATP</name>
        <dbReference type="ChEBI" id="CHEBI:30616"/>
    </ligand>
</feature>
<dbReference type="Pfam" id="PF21248">
    <property type="entry name" value="SoFic-like_C"/>
    <property type="match status" value="1"/>
</dbReference>
<dbReference type="SUPFAM" id="SSF140931">
    <property type="entry name" value="Fic-like"/>
    <property type="match status" value="1"/>
</dbReference>
<feature type="binding site" evidence="1">
    <location>
        <position position="199"/>
    </location>
    <ligand>
        <name>ATP</name>
        <dbReference type="ChEBI" id="CHEBI:30616"/>
    </ligand>
</feature>
<gene>
    <name evidence="5" type="ORF">KAK06_13195</name>
</gene>
<keyword evidence="1" id="KW-0547">Nucleotide-binding</keyword>